<dbReference type="Proteomes" id="UP000031036">
    <property type="component" value="Unassembled WGS sequence"/>
</dbReference>
<comment type="caution">
    <text evidence="2">The sequence shown here is derived from an EMBL/GenBank/DDBJ whole genome shotgun (WGS) entry which is preliminary data.</text>
</comment>
<dbReference type="AlphaFoldDB" id="A0A0B2VGW9"/>
<dbReference type="STRING" id="6265.A0A0B2VGW9"/>
<evidence type="ECO:0000313" key="3">
    <source>
        <dbReference type="Proteomes" id="UP000031036"/>
    </source>
</evidence>
<proteinExistence type="predicted"/>
<evidence type="ECO:0000256" key="1">
    <source>
        <dbReference type="SAM" id="Phobius"/>
    </source>
</evidence>
<feature type="transmembrane region" description="Helical" evidence="1">
    <location>
        <begin position="132"/>
        <end position="152"/>
    </location>
</feature>
<name>A0A0B2VGW9_TOXCA</name>
<keyword evidence="1" id="KW-1133">Transmembrane helix</keyword>
<dbReference type="PANTHER" id="PTHR22943:SF248">
    <property type="entry name" value="SEVEN TM RECEPTOR"/>
    <property type="match status" value="1"/>
</dbReference>
<keyword evidence="3" id="KW-1185">Reference proteome</keyword>
<feature type="transmembrane region" description="Helical" evidence="1">
    <location>
        <begin position="102"/>
        <end position="120"/>
    </location>
</feature>
<sequence>MFGTGDYLKPLLNLNNDVTFLVGSSLNAIVILLAIRIKSSVIREYTRLLVAQSAIEIAVGITIFILKMRYVVTTMETVLTGIVIMLPKIAIYFLYALNGTLFHLWIFTMPLTFIYRYVIAHLPVNNKRPPRVIWVIACLILLVLAFITYRGIACINYDKSGYIEKAYYIAIDESQVVLSISKPAICVVVTTLSYTTIFWCIAQITSATSKLRLSQSSKSLQRQLTIAMCVQFRVQPEPRRPVGKRNFSQMMERHFERAAIPLLLYVIPITVIIAAYYLHWSVVEFSTFYVACQPWHTIANPIVTLYFVRPFRLQVVQSIWFPVRRLMKKHVGSTISTSGNVFVLEKPQGENLTSTNFGISNHHWRRMWSKRHSALT</sequence>
<dbReference type="InterPro" id="IPR019421">
    <property type="entry name" value="7TM_GPCR_serpentine_rcpt_Srd"/>
</dbReference>
<evidence type="ECO:0008006" key="4">
    <source>
        <dbReference type="Google" id="ProtNLM"/>
    </source>
</evidence>
<dbReference type="PANTHER" id="PTHR22943">
    <property type="entry name" value="7-TRANSMEMBRANE DOMAIN RECEPTOR C.ELEGANS"/>
    <property type="match status" value="1"/>
</dbReference>
<dbReference type="SUPFAM" id="SSF81321">
    <property type="entry name" value="Family A G protein-coupled receptor-like"/>
    <property type="match status" value="1"/>
</dbReference>
<dbReference type="Pfam" id="PF10317">
    <property type="entry name" value="7TM_GPCR_Srd"/>
    <property type="match status" value="1"/>
</dbReference>
<organism evidence="2 3">
    <name type="scientific">Toxocara canis</name>
    <name type="common">Canine roundworm</name>
    <dbReference type="NCBI Taxonomy" id="6265"/>
    <lineage>
        <taxon>Eukaryota</taxon>
        <taxon>Metazoa</taxon>
        <taxon>Ecdysozoa</taxon>
        <taxon>Nematoda</taxon>
        <taxon>Chromadorea</taxon>
        <taxon>Rhabditida</taxon>
        <taxon>Spirurina</taxon>
        <taxon>Ascaridomorpha</taxon>
        <taxon>Ascaridoidea</taxon>
        <taxon>Toxocaridae</taxon>
        <taxon>Toxocara</taxon>
    </lineage>
</organism>
<feature type="transmembrane region" description="Helical" evidence="1">
    <location>
        <begin position="20"/>
        <end position="37"/>
    </location>
</feature>
<keyword evidence="1" id="KW-0812">Transmembrane</keyword>
<evidence type="ECO:0000313" key="2">
    <source>
        <dbReference type="EMBL" id="KHN80694.1"/>
    </source>
</evidence>
<accession>A0A0B2VGW9</accession>
<keyword evidence="1" id="KW-0472">Membrane</keyword>
<reference evidence="2 3" key="1">
    <citation type="submission" date="2014-11" db="EMBL/GenBank/DDBJ databases">
        <title>Genetic blueprint of the zoonotic pathogen Toxocara canis.</title>
        <authorList>
            <person name="Zhu X.-Q."/>
            <person name="Korhonen P.K."/>
            <person name="Cai H."/>
            <person name="Young N.D."/>
            <person name="Nejsum P."/>
            <person name="von Samson-Himmelstjerna G."/>
            <person name="Boag P.R."/>
            <person name="Tan P."/>
            <person name="Li Q."/>
            <person name="Min J."/>
            <person name="Yang Y."/>
            <person name="Wang X."/>
            <person name="Fang X."/>
            <person name="Hall R.S."/>
            <person name="Hofmann A."/>
            <person name="Sternberg P.W."/>
            <person name="Jex A.R."/>
            <person name="Gasser R.B."/>
        </authorList>
    </citation>
    <scope>NUCLEOTIDE SEQUENCE [LARGE SCALE GENOMIC DNA]</scope>
    <source>
        <strain evidence="2">PN_DK_2014</strain>
    </source>
</reference>
<protein>
    <recommendedName>
        <fullName evidence="4">G_PROTEIN_RECEP_F1_2 domain-containing protein</fullName>
    </recommendedName>
</protein>
<gene>
    <name evidence="2" type="ORF">Tcan_04535</name>
</gene>
<feature type="transmembrane region" description="Helical" evidence="1">
    <location>
        <begin position="78"/>
        <end position="95"/>
    </location>
</feature>
<dbReference type="EMBL" id="JPKZ01001693">
    <property type="protein sequence ID" value="KHN80694.1"/>
    <property type="molecule type" value="Genomic_DNA"/>
</dbReference>
<feature type="transmembrane region" description="Helical" evidence="1">
    <location>
        <begin position="258"/>
        <end position="278"/>
    </location>
</feature>